<dbReference type="EC" id="2.7.4.8" evidence="7"/>
<dbReference type="HOGENOM" id="CLU_001715_1_2_9"/>
<evidence type="ECO:0000313" key="7">
    <source>
        <dbReference type="EMBL" id="CBK80811.1"/>
    </source>
</evidence>
<comment type="catalytic activity">
    <reaction evidence="5">
        <text>GMP + ATP = GDP + ADP</text>
        <dbReference type="Rhea" id="RHEA:20780"/>
        <dbReference type="ChEBI" id="CHEBI:30616"/>
        <dbReference type="ChEBI" id="CHEBI:58115"/>
        <dbReference type="ChEBI" id="CHEBI:58189"/>
        <dbReference type="ChEBI" id="CHEBI:456216"/>
        <dbReference type="EC" id="2.7.4.8"/>
    </reaction>
</comment>
<evidence type="ECO:0000313" key="8">
    <source>
        <dbReference type="Proteomes" id="UP000008798"/>
    </source>
</evidence>
<dbReference type="PATRIC" id="fig|717962.3.peg.1990"/>
<dbReference type="EMBL" id="FP929038">
    <property type="protein sequence ID" value="CBK80811.1"/>
    <property type="molecule type" value="Genomic_DNA"/>
</dbReference>
<evidence type="ECO:0000256" key="2">
    <source>
        <dbReference type="ARBA" id="ARBA00005790"/>
    </source>
</evidence>
<protein>
    <submittedName>
        <fullName evidence="7">Guanylate kinase</fullName>
        <ecNumber evidence="7">2.7.4.8</ecNumber>
    </submittedName>
</protein>
<organism evidence="7 8">
    <name type="scientific">Coprococcus catus GD/7</name>
    <dbReference type="NCBI Taxonomy" id="717962"/>
    <lineage>
        <taxon>Bacteria</taxon>
        <taxon>Bacillati</taxon>
        <taxon>Bacillota</taxon>
        <taxon>Clostridia</taxon>
        <taxon>Lachnospirales</taxon>
        <taxon>Lachnospiraceae</taxon>
        <taxon>Coprococcus</taxon>
    </lineage>
</organism>
<name>D4J8Z0_9FIRM</name>
<evidence type="ECO:0000256" key="1">
    <source>
        <dbReference type="ARBA" id="ARBA00003531"/>
    </source>
</evidence>
<dbReference type="InterPro" id="IPR027417">
    <property type="entry name" value="P-loop_NTPase"/>
</dbReference>
<dbReference type="SMART" id="SM00072">
    <property type="entry name" value="GuKc"/>
    <property type="match status" value="1"/>
</dbReference>
<reference evidence="7 8" key="2">
    <citation type="submission" date="2010-03" db="EMBL/GenBank/DDBJ databases">
        <authorList>
            <person name="Pajon A."/>
        </authorList>
    </citation>
    <scope>NUCLEOTIDE SEQUENCE [LARGE SCALE GENOMIC DNA]</scope>
    <source>
        <strain evidence="7 8">GD/7</strain>
    </source>
</reference>
<dbReference type="GO" id="GO:0004385">
    <property type="term" value="F:GMP kinase activity"/>
    <property type="evidence" value="ECO:0007669"/>
    <property type="project" value="UniProtKB-EC"/>
</dbReference>
<evidence type="ECO:0000259" key="6">
    <source>
        <dbReference type="PROSITE" id="PS50052"/>
    </source>
</evidence>
<evidence type="ECO:0000256" key="5">
    <source>
        <dbReference type="ARBA" id="ARBA00048594"/>
    </source>
</evidence>
<keyword evidence="3 7" id="KW-0808">Transferase</keyword>
<gene>
    <name evidence="7" type="ORF">CC1_20980</name>
</gene>
<comment type="similarity">
    <text evidence="2">Belongs to the guanylate kinase family.</text>
</comment>
<evidence type="ECO:0000256" key="3">
    <source>
        <dbReference type="ARBA" id="ARBA00022679"/>
    </source>
</evidence>
<accession>D4J8Z0</accession>
<dbReference type="PROSITE" id="PS00856">
    <property type="entry name" value="GUANYLATE_KINASE_1"/>
    <property type="match status" value="1"/>
</dbReference>
<dbReference type="RefSeq" id="WP_015514379.1">
    <property type="nucleotide sequence ID" value="NC_021009.1"/>
</dbReference>
<dbReference type="KEGG" id="cct:CC1_20980"/>
<sequence length="177" mass="20062">MNRLIIICGKTNSGKSTLKNALLQHGFESIVTYTTRSPRPGEVNGVDYHFVSEEEFENLKKGQLLEWSGYTKDGQIVQVGSSKESYMQPGKHVAILDAAGLKALKESNTPYEAYYLDIPKKELIRRARQRGTEDEKQVMERLDMEEEGYNDVKLYATPLPLMSTDDLVHIVLTNDFS</sequence>
<dbReference type="STRING" id="717962.CC1_20980"/>
<comment type="function">
    <text evidence="1">Essential for recycling GMP and indirectly, cGMP.</text>
</comment>
<dbReference type="InterPro" id="IPR008145">
    <property type="entry name" value="GK/Ca_channel_bsu"/>
</dbReference>
<dbReference type="Gene3D" id="3.40.50.300">
    <property type="entry name" value="P-loop containing nucleotide triphosphate hydrolases"/>
    <property type="match status" value="1"/>
</dbReference>
<dbReference type="Pfam" id="PF00625">
    <property type="entry name" value="Guanylate_kin"/>
    <property type="match status" value="1"/>
</dbReference>
<dbReference type="Proteomes" id="UP000008798">
    <property type="component" value="Chromosome"/>
</dbReference>
<dbReference type="PANTHER" id="PTHR23117">
    <property type="entry name" value="GUANYLATE KINASE-RELATED"/>
    <property type="match status" value="1"/>
</dbReference>
<proteinExistence type="inferred from homology"/>
<reference evidence="7 8" key="1">
    <citation type="submission" date="2010-03" db="EMBL/GenBank/DDBJ databases">
        <title>The genome sequence of Coprococcus catus GD/7.</title>
        <authorList>
            <consortium name="metaHIT consortium -- http://www.metahit.eu/"/>
            <person name="Pajon A."/>
            <person name="Turner K."/>
            <person name="Parkhill J."/>
            <person name="Duncan S."/>
            <person name="Flint H."/>
        </authorList>
    </citation>
    <scope>NUCLEOTIDE SEQUENCE [LARGE SCALE GENOMIC DNA]</scope>
    <source>
        <strain evidence="7 8">GD/7</strain>
    </source>
</reference>
<dbReference type="InterPro" id="IPR020590">
    <property type="entry name" value="Guanylate_kinase_CS"/>
</dbReference>
<dbReference type="SUPFAM" id="SSF52540">
    <property type="entry name" value="P-loop containing nucleoside triphosphate hydrolases"/>
    <property type="match status" value="1"/>
</dbReference>
<dbReference type="PROSITE" id="PS50052">
    <property type="entry name" value="GUANYLATE_KINASE_2"/>
    <property type="match status" value="1"/>
</dbReference>
<dbReference type="InterPro" id="IPR008144">
    <property type="entry name" value="Guanylate_kin-like_dom"/>
</dbReference>
<evidence type="ECO:0000256" key="4">
    <source>
        <dbReference type="ARBA" id="ARBA00022777"/>
    </source>
</evidence>
<dbReference type="GO" id="GO:0005829">
    <property type="term" value="C:cytosol"/>
    <property type="evidence" value="ECO:0007669"/>
    <property type="project" value="TreeGrafter"/>
</dbReference>
<dbReference type="AlphaFoldDB" id="D4J8Z0"/>
<dbReference type="PANTHER" id="PTHR23117:SF13">
    <property type="entry name" value="GUANYLATE KINASE"/>
    <property type="match status" value="1"/>
</dbReference>
<keyword evidence="4 7" id="KW-0418">Kinase</keyword>
<feature type="domain" description="Guanylate kinase-like" evidence="6">
    <location>
        <begin position="2"/>
        <end position="177"/>
    </location>
</feature>